<proteinExistence type="predicted"/>
<evidence type="ECO:0000313" key="4">
    <source>
        <dbReference type="Proteomes" id="UP000199114"/>
    </source>
</evidence>
<gene>
    <name evidence="3" type="ORF">SAMN04489841_3433</name>
</gene>
<keyword evidence="1" id="KW-0812">Transmembrane</keyword>
<feature type="domain" description="Archaeal Type IV pilin N-terminal" evidence="2">
    <location>
        <begin position="18"/>
        <end position="92"/>
    </location>
</feature>
<name>A0A1H9MNR3_9EURY</name>
<dbReference type="OrthoDB" id="201989at2157"/>
<dbReference type="Pfam" id="PF07790">
    <property type="entry name" value="Pilin_N"/>
    <property type="match status" value="1"/>
</dbReference>
<keyword evidence="1" id="KW-0472">Membrane</keyword>
<keyword evidence="1" id="KW-1133">Transmembrane helix</keyword>
<evidence type="ECO:0000313" key="3">
    <source>
        <dbReference type="EMBL" id="SER25278.1"/>
    </source>
</evidence>
<evidence type="ECO:0000259" key="2">
    <source>
        <dbReference type="Pfam" id="PF07790"/>
    </source>
</evidence>
<protein>
    <recommendedName>
        <fullName evidence="2">Archaeal Type IV pilin N-terminal domain-containing protein</fullName>
    </recommendedName>
</protein>
<dbReference type="NCBIfam" id="TIGR02537">
    <property type="entry name" value="arch_flag_Nterm"/>
    <property type="match status" value="1"/>
</dbReference>
<organism evidence="3 4">
    <name type="scientific">Natrinema salaciae</name>
    <dbReference type="NCBI Taxonomy" id="1186196"/>
    <lineage>
        <taxon>Archaea</taxon>
        <taxon>Methanobacteriati</taxon>
        <taxon>Methanobacteriota</taxon>
        <taxon>Stenosarchaea group</taxon>
        <taxon>Halobacteria</taxon>
        <taxon>Halobacteriales</taxon>
        <taxon>Natrialbaceae</taxon>
        <taxon>Natrinema</taxon>
    </lineage>
</organism>
<evidence type="ECO:0000256" key="1">
    <source>
        <dbReference type="SAM" id="Phobius"/>
    </source>
</evidence>
<dbReference type="AlphaFoldDB" id="A0A1H9MNR3"/>
<dbReference type="Proteomes" id="UP000199114">
    <property type="component" value="Unassembled WGS sequence"/>
</dbReference>
<dbReference type="InterPro" id="IPR012859">
    <property type="entry name" value="Pilin_N_archaeal"/>
</dbReference>
<feature type="transmembrane region" description="Helical" evidence="1">
    <location>
        <begin position="20"/>
        <end position="47"/>
    </location>
</feature>
<reference evidence="4" key="1">
    <citation type="submission" date="2016-10" db="EMBL/GenBank/DDBJ databases">
        <authorList>
            <person name="Varghese N."/>
            <person name="Submissions S."/>
        </authorList>
    </citation>
    <scope>NUCLEOTIDE SEQUENCE [LARGE SCALE GENOMIC DNA]</scope>
    <source>
        <strain evidence="4">DSM 25055</strain>
    </source>
</reference>
<dbReference type="EMBL" id="FOFD01000004">
    <property type="protein sequence ID" value="SER25278.1"/>
    <property type="molecule type" value="Genomic_DNA"/>
</dbReference>
<dbReference type="RefSeq" id="WP_090619513.1">
    <property type="nucleotide sequence ID" value="NZ_FOFD01000004.1"/>
</dbReference>
<accession>A0A1H9MNR3</accession>
<keyword evidence="4" id="KW-1185">Reference proteome</keyword>
<dbReference type="InterPro" id="IPR013373">
    <property type="entry name" value="Flagellin/pilin_N_arc"/>
</dbReference>
<sequence>MTSEGYVQQRNTRLQEARAISSIVGVLVLLVLTVCLTTVVAIALGTWSLGAPQPTARFELAADSADSSITIEHTAGDAIDVETLSVTITVNGTPLSDQPPVPFVGASGFEGTPDGPFNARADPKWTAGEQAGVSVAETNTPALAAGDAVSVTLAVDGQRVAELETTAV</sequence>